<evidence type="ECO:0000313" key="1">
    <source>
        <dbReference type="EMBL" id="KGQ00696.1"/>
    </source>
</evidence>
<dbReference type="VEuPathDB" id="FungiDB:PAAG_12629"/>
<organism evidence="1 2">
    <name type="scientific">Paracoccidioides lutzii (strain ATCC MYA-826 / Pb01)</name>
    <name type="common">Paracoccidioides brasiliensis</name>
    <dbReference type="NCBI Taxonomy" id="502779"/>
    <lineage>
        <taxon>Eukaryota</taxon>
        <taxon>Fungi</taxon>
        <taxon>Dikarya</taxon>
        <taxon>Ascomycota</taxon>
        <taxon>Pezizomycotina</taxon>
        <taxon>Eurotiomycetes</taxon>
        <taxon>Eurotiomycetidae</taxon>
        <taxon>Onygenales</taxon>
        <taxon>Ajellomycetaceae</taxon>
        <taxon>Paracoccidioides</taxon>
    </lineage>
</organism>
<accession>A0A0A2UYR6</accession>
<dbReference type="HOGENOM" id="CLU_3207791_0_0_1"/>
<proteinExistence type="predicted"/>
<keyword evidence="2" id="KW-1185">Reference proteome</keyword>
<name>A0A0A2UYR6_PARBA</name>
<evidence type="ECO:0000313" key="2">
    <source>
        <dbReference type="Proteomes" id="UP000002059"/>
    </source>
</evidence>
<reference evidence="1 2" key="1">
    <citation type="journal article" date="2011" name="PLoS Genet.">
        <title>Comparative genomic analysis of human fungal pathogens causing paracoccidioidomycosis.</title>
        <authorList>
            <person name="Desjardins C.A."/>
            <person name="Champion M.D."/>
            <person name="Holder J.W."/>
            <person name="Muszewska A."/>
            <person name="Goldberg J."/>
            <person name="Bailao A.M."/>
            <person name="Brigido M.M."/>
            <person name="Ferreira M.E."/>
            <person name="Garcia A.M."/>
            <person name="Grynberg M."/>
            <person name="Gujja S."/>
            <person name="Heiman D.I."/>
            <person name="Henn M.R."/>
            <person name="Kodira C.D."/>
            <person name="Leon-Narvaez H."/>
            <person name="Longo L.V."/>
            <person name="Ma L.J."/>
            <person name="Malavazi I."/>
            <person name="Matsuo A.L."/>
            <person name="Morais F.V."/>
            <person name="Pereira M."/>
            <person name="Rodriguez-Brito S."/>
            <person name="Sakthikumar S."/>
            <person name="Salem-Izacc S.M."/>
            <person name="Sykes S.M."/>
            <person name="Teixeira M.M."/>
            <person name="Vallejo M.C."/>
            <person name="Walter M.E."/>
            <person name="Yandava C."/>
            <person name="Young S."/>
            <person name="Zeng Q."/>
            <person name="Zucker J."/>
            <person name="Felipe M.S."/>
            <person name="Goldman G.H."/>
            <person name="Haas B.J."/>
            <person name="McEwen J.G."/>
            <person name="Nino-Vega G."/>
            <person name="Puccia R."/>
            <person name="San-Blas G."/>
            <person name="Soares C.M."/>
            <person name="Birren B.W."/>
            <person name="Cuomo C.A."/>
        </authorList>
    </citation>
    <scope>NUCLEOTIDE SEQUENCE [LARGE SCALE GENOMIC DNA]</scope>
    <source>
        <strain evidence="2">ATCC MYA-826 / Pb01</strain>
    </source>
</reference>
<sequence>MARLSRLPRDAVLQNWLAPSHADSRVQHLFDQPLLPGHTAVLNRD</sequence>
<gene>
    <name evidence="1" type="ORF">PAAG_12629</name>
</gene>
<dbReference type="GeneID" id="26971218"/>
<dbReference type="Proteomes" id="UP000002059">
    <property type="component" value="Partially assembled WGS sequence"/>
</dbReference>
<dbReference type="AlphaFoldDB" id="A0A0A2UYR6"/>
<dbReference type="RefSeq" id="XP_015702280.1">
    <property type="nucleotide sequence ID" value="XM_015848096.1"/>
</dbReference>
<dbReference type="KEGG" id="pbl:PAAG_12629"/>
<dbReference type="EMBL" id="KN294036">
    <property type="protein sequence ID" value="KGQ00696.1"/>
    <property type="molecule type" value="Genomic_DNA"/>
</dbReference>
<protein>
    <submittedName>
        <fullName evidence="1">Uncharacterized protein</fullName>
    </submittedName>
</protein>